<dbReference type="InterPro" id="IPR050553">
    <property type="entry name" value="Thioredoxin_ResA/DsbE_sf"/>
</dbReference>
<keyword evidence="3" id="KW-0735">Signal-anchor</keyword>
<dbReference type="GO" id="GO:0016491">
    <property type="term" value="F:oxidoreductase activity"/>
    <property type="evidence" value="ECO:0007669"/>
    <property type="project" value="InterPro"/>
</dbReference>
<dbReference type="Pfam" id="PF08534">
    <property type="entry name" value="Redoxin"/>
    <property type="match status" value="1"/>
</dbReference>
<dbReference type="GO" id="GO:0030313">
    <property type="term" value="C:cell envelope"/>
    <property type="evidence" value="ECO:0007669"/>
    <property type="project" value="UniProtKB-SubCell"/>
</dbReference>
<dbReference type="InterPro" id="IPR013740">
    <property type="entry name" value="Redoxin"/>
</dbReference>
<keyword evidence="4" id="KW-1015">Disulfide bond</keyword>
<name>A0A6I4P203_9MICO</name>
<dbReference type="Proteomes" id="UP000438182">
    <property type="component" value="Unassembled WGS sequence"/>
</dbReference>
<keyword evidence="2" id="KW-0201">Cytochrome c-type biogenesis</keyword>
<dbReference type="EMBL" id="WSTA01000018">
    <property type="protein sequence ID" value="MWB98069.1"/>
    <property type="molecule type" value="Genomic_DNA"/>
</dbReference>
<keyword evidence="5" id="KW-0676">Redox-active center</keyword>
<evidence type="ECO:0000259" key="7">
    <source>
        <dbReference type="PROSITE" id="PS51352"/>
    </source>
</evidence>
<dbReference type="GO" id="GO:0017004">
    <property type="term" value="P:cytochrome complex assembly"/>
    <property type="evidence" value="ECO:0007669"/>
    <property type="project" value="UniProtKB-KW"/>
</dbReference>
<reference evidence="8 9" key="1">
    <citation type="submission" date="2019-12" db="EMBL/GenBank/DDBJ databases">
        <authorList>
            <person name="Kim Y.S."/>
        </authorList>
    </citation>
    <scope>NUCLEOTIDE SEQUENCE [LARGE SCALE GENOMIC DNA]</scope>
    <source>
        <strain evidence="8 9">MMS17-SY077</strain>
    </source>
</reference>
<feature type="chain" id="PRO_5039254266" evidence="6">
    <location>
        <begin position="24"/>
        <end position="199"/>
    </location>
</feature>
<keyword evidence="3" id="KW-0812">Transmembrane</keyword>
<gene>
    <name evidence="8" type="ORF">GB864_05830</name>
</gene>
<dbReference type="PANTHER" id="PTHR42852">
    <property type="entry name" value="THIOL:DISULFIDE INTERCHANGE PROTEIN DSBE"/>
    <property type="match status" value="1"/>
</dbReference>
<evidence type="ECO:0000313" key="9">
    <source>
        <dbReference type="Proteomes" id="UP000438182"/>
    </source>
</evidence>
<protein>
    <submittedName>
        <fullName evidence="8">Redoxin family protein</fullName>
    </submittedName>
</protein>
<dbReference type="RefSeq" id="WP_160423412.1">
    <property type="nucleotide sequence ID" value="NZ_WSTA01000018.1"/>
</dbReference>
<evidence type="ECO:0000256" key="6">
    <source>
        <dbReference type="SAM" id="SignalP"/>
    </source>
</evidence>
<dbReference type="SUPFAM" id="SSF52833">
    <property type="entry name" value="Thioredoxin-like"/>
    <property type="match status" value="1"/>
</dbReference>
<dbReference type="Gene3D" id="3.40.30.10">
    <property type="entry name" value="Glutaredoxin"/>
    <property type="match status" value="1"/>
</dbReference>
<sequence length="199" mass="20778">MRRRIRTALAAAAALALAAGLSACSGEDTLADQYREGSNKGYIAGDGTYVEIAPEDRGDPVVFDGGTVDGSTYDSTAHDGEVLVVNFWYAACAPCRAEAPILADLDERLGDGASIVGINIRDAAGQANAFDEQFGIGYPSILDVDSGMAQLAFAGDVPPNAVPTTIVLDREHRVAARLLGQISDASIIDSMVDTVLEED</sequence>
<feature type="domain" description="Thioredoxin" evidence="7">
    <location>
        <begin position="47"/>
        <end position="197"/>
    </location>
</feature>
<feature type="signal peptide" evidence="6">
    <location>
        <begin position="1"/>
        <end position="23"/>
    </location>
</feature>
<dbReference type="PROSITE" id="PS51352">
    <property type="entry name" value="THIOREDOXIN_2"/>
    <property type="match status" value="1"/>
</dbReference>
<evidence type="ECO:0000256" key="2">
    <source>
        <dbReference type="ARBA" id="ARBA00022748"/>
    </source>
</evidence>
<accession>A0A6I4P203</accession>
<evidence type="ECO:0000256" key="4">
    <source>
        <dbReference type="ARBA" id="ARBA00023157"/>
    </source>
</evidence>
<evidence type="ECO:0000256" key="1">
    <source>
        <dbReference type="ARBA" id="ARBA00004196"/>
    </source>
</evidence>
<evidence type="ECO:0000256" key="5">
    <source>
        <dbReference type="ARBA" id="ARBA00023284"/>
    </source>
</evidence>
<dbReference type="PROSITE" id="PS51257">
    <property type="entry name" value="PROKAR_LIPOPROTEIN"/>
    <property type="match status" value="1"/>
</dbReference>
<dbReference type="CDD" id="cd02966">
    <property type="entry name" value="TlpA_like_family"/>
    <property type="match status" value="1"/>
</dbReference>
<evidence type="ECO:0000313" key="8">
    <source>
        <dbReference type="EMBL" id="MWB98069.1"/>
    </source>
</evidence>
<comment type="caution">
    <text evidence="8">The sequence shown here is derived from an EMBL/GenBank/DDBJ whole genome shotgun (WGS) entry which is preliminary data.</text>
</comment>
<dbReference type="AlphaFoldDB" id="A0A6I4P203"/>
<proteinExistence type="predicted"/>
<organism evidence="8 9">
    <name type="scientific">Agromyces seonyuensis</name>
    <dbReference type="NCBI Taxonomy" id="2662446"/>
    <lineage>
        <taxon>Bacteria</taxon>
        <taxon>Bacillati</taxon>
        <taxon>Actinomycetota</taxon>
        <taxon>Actinomycetes</taxon>
        <taxon>Micrococcales</taxon>
        <taxon>Microbacteriaceae</taxon>
        <taxon>Agromyces</taxon>
    </lineage>
</organism>
<keyword evidence="6" id="KW-0732">Signal</keyword>
<dbReference type="InterPro" id="IPR013766">
    <property type="entry name" value="Thioredoxin_domain"/>
</dbReference>
<evidence type="ECO:0000256" key="3">
    <source>
        <dbReference type="ARBA" id="ARBA00022968"/>
    </source>
</evidence>
<keyword evidence="9" id="KW-1185">Reference proteome</keyword>
<dbReference type="PANTHER" id="PTHR42852:SF6">
    <property type="entry name" value="THIOL:DISULFIDE INTERCHANGE PROTEIN DSBE"/>
    <property type="match status" value="1"/>
</dbReference>
<comment type="subcellular location">
    <subcellularLocation>
        <location evidence="1">Cell envelope</location>
    </subcellularLocation>
</comment>
<dbReference type="InterPro" id="IPR036249">
    <property type="entry name" value="Thioredoxin-like_sf"/>
</dbReference>